<dbReference type="AlphaFoldDB" id="A0A0A1WGG4"/>
<dbReference type="EMBL" id="GBXI01016325">
    <property type="protein sequence ID" value="JAC97966.1"/>
    <property type="molecule type" value="Transcribed_RNA"/>
</dbReference>
<keyword evidence="2" id="KW-0964">Secreted</keyword>
<proteinExistence type="predicted"/>
<dbReference type="InterPro" id="IPR001254">
    <property type="entry name" value="Trypsin_dom"/>
</dbReference>
<comment type="subcellular location">
    <subcellularLocation>
        <location evidence="1">Secreted</location>
    </subcellularLocation>
</comment>
<evidence type="ECO:0000256" key="2">
    <source>
        <dbReference type="ARBA" id="ARBA00022525"/>
    </source>
</evidence>
<dbReference type="PANTHER" id="PTHR24258:SF129">
    <property type="entry name" value="LP15124P-RELATED"/>
    <property type="match status" value="1"/>
</dbReference>
<dbReference type="FunFam" id="2.40.10.10:FF:000038">
    <property type="entry name" value="Serine protease"/>
    <property type="match status" value="1"/>
</dbReference>
<name>A0A0A1WGG4_ZEUCU</name>
<reference evidence="7" key="1">
    <citation type="submission" date="2014-11" db="EMBL/GenBank/DDBJ databases">
        <authorList>
            <person name="Geib S."/>
        </authorList>
    </citation>
    <scope>NUCLEOTIDE SEQUENCE</scope>
</reference>
<feature type="domain" description="Peptidase S1" evidence="6">
    <location>
        <begin position="150"/>
        <end position="398"/>
    </location>
</feature>
<keyword evidence="7" id="KW-0378">Hydrolase</keyword>
<dbReference type="InterPro" id="IPR018114">
    <property type="entry name" value="TRYPSIN_HIS"/>
</dbReference>
<protein>
    <recommendedName>
        <fullName evidence="4">Phenoloxidase-activating factor 2</fullName>
    </recommendedName>
    <alternativeName>
        <fullName evidence="5">Prophenoloxidase-activating factor II</fullName>
    </alternativeName>
</protein>
<evidence type="ECO:0000256" key="5">
    <source>
        <dbReference type="ARBA" id="ARBA00076468"/>
    </source>
</evidence>
<organism evidence="7">
    <name type="scientific">Zeugodacus cucurbitae</name>
    <name type="common">Melon fruit fly</name>
    <name type="synonym">Bactrocera cucurbitae</name>
    <dbReference type="NCBI Taxonomy" id="28588"/>
    <lineage>
        <taxon>Eukaryota</taxon>
        <taxon>Metazoa</taxon>
        <taxon>Ecdysozoa</taxon>
        <taxon>Arthropoda</taxon>
        <taxon>Hexapoda</taxon>
        <taxon>Insecta</taxon>
        <taxon>Pterygota</taxon>
        <taxon>Neoptera</taxon>
        <taxon>Endopterygota</taxon>
        <taxon>Diptera</taxon>
        <taxon>Brachycera</taxon>
        <taxon>Muscomorpha</taxon>
        <taxon>Tephritoidea</taxon>
        <taxon>Tephritidae</taxon>
        <taxon>Zeugodacus</taxon>
        <taxon>Zeugodacus</taxon>
    </lineage>
</organism>
<dbReference type="SUPFAM" id="SSF50494">
    <property type="entry name" value="Trypsin-like serine proteases"/>
    <property type="match status" value="1"/>
</dbReference>
<keyword evidence="7" id="KW-0645">Protease</keyword>
<dbReference type="CDD" id="cd00190">
    <property type="entry name" value="Tryp_SPc"/>
    <property type="match status" value="1"/>
</dbReference>
<dbReference type="GO" id="GO:0004252">
    <property type="term" value="F:serine-type endopeptidase activity"/>
    <property type="evidence" value="ECO:0007669"/>
    <property type="project" value="InterPro"/>
</dbReference>
<dbReference type="Pfam" id="PF18322">
    <property type="entry name" value="CLIP_1"/>
    <property type="match status" value="1"/>
</dbReference>
<dbReference type="GO" id="GO:0006508">
    <property type="term" value="P:proteolysis"/>
    <property type="evidence" value="ECO:0007669"/>
    <property type="project" value="UniProtKB-KW"/>
</dbReference>
<evidence type="ECO:0000256" key="3">
    <source>
        <dbReference type="ARBA" id="ARBA00023157"/>
    </source>
</evidence>
<reference evidence="7" key="2">
    <citation type="journal article" date="2015" name="Gigascience">
        <title>Reconstructing a comprehensive transcriptome assembly of a white-pupal translocated strain of the pest fruit fly Bactrocera cucurbitae.</title>
        <authorList>
            <person name="Sim S.B."/>
            <person name="Calla B."/>
            <person name="Hall B."/>
            <person name="DeRego T."/>
            <person name="Geib S.M."/>
        </authorList>
    </citation>
    <scope>NUCLEOTIDE SEQUENCE</scope>
</reference>
<evidence type="ECO:0000313" key="7">
    <source>
        <dbReference type="EMBL" id="JAC97966.1"/>
    </source>
</evidence>
<dbReference type="GO" id="GO:0005576">
    <property type="term" value="C:extracellular region"/>
    <property type="evidence" value="ECO:0007669"/>
    <property type="project" value="UniProtKB-SubCell"/>
</dbReference>
<dbReference type="PRINTS" id="PR00722">
    <property type="entry name" value="CHYMOTRYPSIN"/>
</dbReference>
<evidence type="ECO:0000256" key="4">
    <source>
        <dbReference type="ARBA" id="ARBA00068096"/>
    </source>
</evidence>
<evidence type="ECO:0000256" key="1">
    <source>
        <dbReference type="ARBA" id="ARBA00004613"/>
    </source>
</evidence>
<dbReference type="PANTHER" id="PTHR24258">
    <property type="entry name" value="SERINE PROTEASE-RELATED"/>
    <property type="match status" value="1"/>
</dbReference>
<dbReference type="SMART" id="SM00020">
    <property type="entry name" value="Tryp_SPc"/>
    <property type="match status" value="1"/>
</dbReference>
<keyword evidence="3" id="KW-1015">Disulfide bond</keyword>
<dbReference type="InterPro" id="IPR043504">
    <property type="entry name" value="Peptidase_S1_PA_chymotrypsin"/>
</dbReference>
<evidence type="ECO:0000259" key="6">
    <source>
        <dbReference type="PROSITE" id="PS50240"/>
    </source>
</evidence>
<dbReference type="InterPro" id="IPR041515">
    <property type="entry name" value="PPAF-2-like_Clip"/>
</dbReference>
<gene>
    <name evidence="7" type="primary">Prss44_0</name>
    <name evidence="7" type="ORF">g.25558</name>
</gene>
<dbReference type="Gene3D" id="2.40.10.10">
    <property type="entry name" value="Trypsin-like serine proteases"/>
    <property type="match status" value="1"/>
</dbReference>
<dbReference type="PROSITE" id="PS50240">
    <property type="entry name" value="TRYPSIN_DOM"/>
    <property type="match status" value="1"/>
</dbReference>
<dbReference type="InterPro" id="IPR009003">
    <property type="entry name" value="Peptidase_S1_PA"/>
</dbReference>
<dbReference type="InterPro" id="IPR001314">
    <property type="entry name" value="Peptidase_S1A"/>
</dbReference>
<dbReference type="Pfam" id="PF00089">
    <property type="entry name" value="Trypsin"/>
    <property type="match status" value="1"/>
</dbReference>
<dbReference type="PROSITE" id="PS00134">
    <property type="entry name" value="TRYPSIN_HIS"/>
    <property type="match status" value="1"/>
</dbReference>
<sequence>MYLINLANGISMRATIITVCLLGVLYNPVRTQIPDNYEKLLEKIFDTNSTLNSIFDTKSTEPEQESNLDSQVRICGLNKECVPRILCNKDGTVKIYGQDLINLRMDNGSPCTYLELCCDVSSKLQQPKAEDVPQRNACGYRNSNGISFKITGAKNNESEFAEFPWIVAIFTKSANKKDYKCGGSILAPNVVLTAAHCVWNLQSASLMVRAGEWDFETTLEPFLHQDARVSEIIRHEDFSLSTIFNDIALVILKTPLTWAPNVQPICLPDAHTTFDNKRCFASGWGQDKFGRNGIYQHILKKIELPIVPHATCQAQLRRTRLSRFFQLDKSFICAGGELGKDTCKGDGGSPLSCPDPNNPGRYLQAGVVSWGVECGVENVPGVYANVAYLRDWIIEKLMTRGIDTKFFTP</sequence>
<accession>A0A0A1WGG4</accession>